<keyword evidence="2" id="KW-0812">Transmembrane</keyword>
<dbReference type="OrthoDB" id="3798952at2759"/>
<evidence type="ECO:0000256" key="1">
    <source>
        <dbReference type="SAM" id="MobiDB-lite"/>
    </source>
</evidence>
<name>A0A6A6I3T8_9PLEO</name>
<gene>
    <name evidence="3" type="ORF">BU26DRAFT_491173</name>
</gene>
<sequence length="240" mass="25130">MAPTSTSTPPIARRAEKDTPALPGMKRGIAIGVAASVCILLIALVAFFAIQRRKKIAAKANTSSTSTTPSTTTHSSPASATTPSWPQEKQYPPASHWKPSNFPQPQPPVEADANTRAIYELPGDFDAAVPELPSRAHTRTPPSKPSAAAEELESGRAYATFDYAAEIAREDRAVGLRSLPVLQISPPEAEASPLAGVGAREGGGGGWRGSVSSLSVSPLEEGGYLPSPGAGREVAERRWV</sequence>
<feature type="compositionally biased region" description="Low complexity" evidence="1">
    <location>
        <begin position="58"/>
        <end position="84"/>
    </location>
</feature>
<dbReference type="Proteomes" id="UP000800094">
    <property type="component" value="Unassembled WGS sequence"/>
</dbReference>
<keyword evidence="4" id="KW-1185">Reference proteome</keyword>
<protein>
    <submittedName>
        <fullName evidence="3">Uncharacterized protein</fullName>
    </submittedName>
</protein>
<evidence type="ECO:0000256" key="2">
    <source>
        <dbReference type="SAM" id="Phobius"/>
    </source>
</evidence>
<proteinExistence type="predicted"/>
<feature type="compositionally biased region" description="Gly residues" evidence="1">
    <location>
        <begin position="199"/>
        <end position="208"/>
    </location>
</feature>
<organism evidence="3 4">
    <name type="scientific">Trematosphaeria pertusa</name>
    <dbReference type="NCBI Taxonomy" id="390896"/>
    <lineage>
        <taxon>Eukaryota</taxon>
        <taxon>Fungi</taxon>
        <taxon>Dikarya</taxon>
        <taxon>Ascomycota</taxon>
        <taxon>Pezizomycotina</taxon>
        <taxon>Dothideomycetes</taxon>
        <taxon>Pleosporomycetidae</taxon>
        <taxon>Pleosporales</taxon>
        <taxon>Massarineae</taxon>
        <taxon>Trematosphaeriaceae</taxon>
        <taxon>Trematosphaeria</taxon>
    </lineage>
</organism>
<feature type="region of interest" description="Disordered" evidence="1">
    <location>
        <begin position="57"/>
        <end position="110"/>
    </location>
</feature>
<evidence type="ECO:0000313" key="4">
    <source>
        <dbReference type="Proteomes" id="UP000800094"/>
    </source>
</evidence>
<feature type="compositionally biased region" description="Low complexity" evidence="1">
    <location>
        <begin position="209"/>
        <end position="223"/>
    </location>
</feature>
<feature type="transmembrane region" description="Helical" evidence="2">
    <location>
        <begin position="29"/>
        <end position="50"/>
    </location>
</feature>
<feature type="region of interest" description="Disordered" evidence="1">
    <location>
        <begin position="1"/>
        <end position="23"/>
    </location>
</feature>
<evidence type="ECO:0000313" key="3">
    <source>
        <dbReference type="EMBL" id="KAF2245001.1"/>
    </source>
</evidence>
<reference evidence="3" key="1">
    <citation type="journal article" date="2020" name="Stud. Mycol.">
        <title>101 Dothideomycetes genomes: a test case for predicting lifestyles and emergence of pathogens.</title>
        <authorList>
            <person name="Haridas S."/>
            <person name="Albert R."/>
            <person name="Binder M."/>
            <person name="Bloem J."/>
            <person name="Labutti K."/>
            <person name="Salamov A."/>
            <person name="Andreopoulos B."/>
            <person name="Baker S."/>
            <person name="Barry K."/>
            <person name="Bills G."/>
            <person name="Bluhm B."/>
            <person name="Cannon C."/>
            <person name="Castanera R."/>
            <person name="Culley D."/>
            <person name="Daum C."/>
            <person name="Ezra D."/>
            <person name="Gonzalez J."/>
            <person name="Henrissat B."/>
            <person name="Kuo A."/>
            <person name="Liang C."/>
            <person name="Lipzen A."/>
            <person name="Lutzoni F."/>
            <person name="Magnuson J."/>
            <person name="Mondo S."/>
            <person name="Nolan M."/>
            <person name="Ohm R."/>
            <person name="Pangilinan J."/>
            <person name="Park H.-J."/>
            <person name="Ramirez L."/>
            <person name="Alfaro M."/>
            <person name="Sun H."/>
            <person name="Tritt A."/>
            <person name="Yoshinaga Y."/>
            <person name="Zwiers L.-H."/>
            <person name="Turgeon B."/>
            <person name="Goodwin S."/>
            <person name="Spatafora J."/>
            <person name="Crous P."/>
            <person name="Grigoriev I."/>
        </authorList>
    </citation>
    <scope>NUCLEOTIDE SEQUENCE</scope>
    <source>
        <strain evidence="3">CBS 122368</strain>
    </source>
</reference>
<keyword evidence="2" id="KW-0472">Membrane</keyword>
<dbReference type="GeneID" id="54579405"/>
<feature type="region of interest" description="Disordered" evidence="1">
    <location>
        <begin position="192"/>
        <end position="240"/>
    </location>
</feature>
<dbReference type="AlphaFoldDB" id="A0A6A6I3T8"/>
<dbReference type="RefSeq" id="XP_033680005.1">
    <property type="nucleotide sequence ID" value="XM_033826075.1"/>
</dbReference>
<keyword evidence="2" id="KW-1133">Transmembrane helix</keyword>
<dbReference type="EMBL" id="ML987202">
    <property type="protein sequence ID" value="KAF2245001.1"/>
    <property type="molecule type" value="Genomic_DNA"/>
</dbReference>
<accession>A0A6A6I3T8</accession>